<dbReference type="Gene3D" id="3.40.50.300">
    <property type="entry name" value="P-loop containing nucleotide triphosphate hydrolases"/>
    <property type="match status" value="1"/>
</dbReference>
<protein>
    <recommendedName>
        <fullName evidence="3">G domain-containing protein</fullName>
    </recommendedName>
</protein>
<dbReference type="Proteomes" id="UP001470230">
    <property type="component" value="Unassembled WGS sequence"/>
</dbReference>
<evidence type="ECO:0000313" key="1">
    <source>
        <dbReference type="EMBL" id="KAK8835509.1"/>
    </source>
</evidence>
<organism evidence="1 2">
    <name type="scientific">Tritrichomonas musculus</name>
    <dbReference type="NCBI Taxonomy" id="1915356"/>
    <lineage>
        <taxon>Eukaryota</taxon>
        <taxon>Metamonada</taxon>
        <taxon>Parabasalia</taxon>
        <taxon>Tritrichomonadida</taxon>
        <taxon>Tritrichomonadidae</taxon>
        <taxon>Tritrichomonas</taxon>
    </lineage>
</organism>
<evidence type="ECO:0008006" key="3">
    <source>
        <dbReference type="Google" id="ProtNLM"/>
    </source>
</evidence>
<name>A0ABR2GNN9_9EUKA</name>
<gene>
    <name evidence="1" type="ORF">M9Y10_044351</name>
</gene>
<proteinExistence type="predicted"/>
<sequence>MLKSIHSRHLKSSSVVKLVYENIDRIKVCFSKDIVIILGREQTGKSTTINALLGVIFDICEEDDSYLKPTDEKDVKAPMGSYNKGVMCTVFPTAYIDKENNIIYLDTQGFFGTEKIPEYEAAASILLDAAIRGAKTVKIVYLEDYNRFHEGYTGIAESIKLLNTTVKDFGIPIYCLFNKYRPSFYSIKSYIEKSDEQKNDFICKKLVEDSKKVVSGVKTSYLNLIEHYKSCENIDEMIPKEKNVNSLELKGACLIEFNFNCGRFGYIDPTSEWSVNNLKNKIMKLPSIDKKGLSFNYSNENRINFEKEFESDLRYNMIPILNDINFCLKYPPDLISNLNDINALKIQKNCDLISLLEEGYEIDQENMDEIMKINENKKK</sequence>
<evidence type="ECO:0000313" key="2">
    <source>
        <dbReference type="Proteomes" id="UP001470230"/>
    </source>
</evidence>
<dbReference type="EMBL" id="JAPFFF010000085">
    <property type="protein sequence ID" value="KAK8835509.1"/>
    <property type="molecule type" value="Genomic_DNA"/>
</dbReference>
<reference evidence="1 2" key="1">
    <citation type="submission" date="2024-04" db="EMBL/GenBank/DDBJ databases">
        <title>Tritrichomonas musculus Genome.</title>
        <authorList>
            <person name="Alves-Ferreira E."/>
            <person name="Grigg M."/>
            <person name="Lorenzi H."/>
            <person name="Galac M."/>
        </authorList>
    </citation>
    <scope>NUCLEOTIDE SEQUENCE [LARGE SCALE GENOMIC DNA]</scope>
    <source>
        <strain evidence="1 2">EAF2021</strain>
    </source>
</reference>
<comment type="caution">
    <text evidence="1">The sequence shown here is derived from an EMBL/GenBank/DDBJ whole genome shotgun (WGS) entry which is preliminary data.</text>
</comment>
<keyword evidence="2" id="KW-1185">Reference proteome</keyword>
<dbReference type="SUPFAM" id="SSF52540">
    <property type="entry name" value="P-loop containing nucleoside triphosphate hydrolases"/>
    <property type="match status" value="1"/>
</dbReference>
<accession>A0ABR2GNN9</accession>
<dbReference type="InterPro" id="IPR027417">
    <property type="entry name" value="P-loop_NTPase"/>
</dbReference>